<keyword evidence="5" id="KW-1185">Reference proteome</keyword>
<dbReference type="PANTHER" id="PTHR35580">
    <property type="entry name" value="CELL SURFACE GLYCOPROTEIN (S-LAYER PROTEIN)-LIKE PROTEIN"/>
    <property type="match status" value="1"/>
</dbReference>
<dbReference type="InterPro" id="IPR032109">
    <property type="entry name" value="Big_3_5"/>
</dbReference>
<dbReference type="CDD" id="cd14953">
    <property type="entry name" value="NHL_like_1"/>
    <property type="match status" value="1"/>
</dbReference>
<keyword evidence="2" id="KW-0677">Repeat</keyword>
<dbReference type="Gene3D" id="2.60.40.10">
    <property type="entry name" value="Immunoglobulins"/>
    <property type="match status" value="2"/>
</dbReference>
<dbReference type="Pfam" id="PF16640">
    <property type="entry name" value="Big_3_5"/>
    <property type="match status" value="1"/>
</dbReference>
<dbReference type="InterPro" id="IPR003344">
    <property type="entry name" value="Big_1_dom"/>
</dbReference>
<dbReference type="Pfam" id="PF02369">
    <property type="entry name" value="Big_1"/>
    <property type="match status" value="1"/>
</dbReference>
<comment type="similarity">
    <text evidence="1">Belongs to the intimin/invasin family.</text>
</comment>
<dbReference type="Pfam" id="PF13290">
    <property type="entry name" value="CHB_HEX_C_1"/>
    <property type="match status" value="2"/>
</dbReference>
<evidence type="ECO:0000313" key="4">
    <source>
        <dbReference type="EMBL" id="MFC5865373.1"/>
    </source>
</evidence>
<gene>
    <name evidence="4" type="ORF">ACFPT7_23920</name>
</gene>
<protein>
    <submittedName>
        <fullName evidence="4">Chitobiase/beta-hexosaminidase C-terminal domain-containing protein</fullName>
    </submittedName>
</protein>
<proteinExistence type="inferred from homology"/>
<dbReference type="Pfam" id="PF25778">
    <property type="entry name" value="DUF7948"/>
    <property type="match status" value="1"/>
</dbReference>
<accession>A0ABW1EPN8</accession>
<dbReference type="InterPro" id="IPR013783">
    <property type="entry name" value="Ig-like_fold"/>
</dbReference>
<dbReference type="Gene3D" id="2.120.10.30">
    <property type="entry name" value="TolB, C-terminal domain"/>
    <property type="match status" value="3"/>
</dbReference>
<dbReference type="InterPro" id="IPR008964">
    <property type="entry name" value="Invasin/intimin_cell_adhesion"/>
</dbReference>
<dbReference type="PROSITE" id="PS51127">
    <property type="entry name" value="BIG1"/>
    <property type="match status" value="1"/>
</dbReference>
<dbReference type="InterPro" id="IPR052918">
    <property type="entry name" value="Motility_Chemotaxis_Reg"/>
</dbReference>
<evidence type="ECO:0000256" key="1">
    <source>
        <dbReference type="ARBA" id="ARBA00010116"/>
    </source>
</evidence>
<evidence type="ECO:0000256" key="2">
    <source>
        <dbReference type="ARBA" id="ARBA00022737"/>
    </source>
</evidence>
<dbReference type="SUPFAM" id="SSF101898">
    <property type="entry name" value="NHL repeat"/>
    <property type="match status" value="1"/>
</dbReference>
<comment type="caution">
    <text evidence="4">The sequence shown here is derived from an EMBL/GenBank/DDBJ whole genome shotgun (WGS) entry which is preliminary data.</text>
</comment>
<dbReference type="RefSeq" id="WP_263342361.1">
    <property type="nucleotide sequence ID" value="NZ_JAGSYH010000011.1"/>
</dbReference>
<dbReference type="InterPro" id="IPR011042">
    <property type="entry name" value="6-blade_b-propeller_TolB-like"/>
</dbReference>
<reference evidence="5" key="1">
    <citation type="journal article" date="2019" name="Int. J. Syst. Evol. Microbiol.">
        <title>The Global Catalogue of Microorganisms (GCM) 10K type strain sequencing project: providing services to taxonomists for standard genome sequencing and annotation.</title>
        <authorList>
            <consortium name="The Broad Institute Genomics Platform"/>
            <consortium name="The Broad Institute Genome Sequencing Center for Infectious Disease"/>
            <person name="Wu L."/>
            <person name="Ma J."/>
        </authorList>
    </citation>
    <scope>NUCLEOTIDE SEQUENCE [LARGE SCALE GENOMIC DNA]</scope>
    <source>
        <strain evidence="5">JCM 4087</strain>
    </source>
</reference>
<dbReference type="Proteomes" id="UP001596091">
    <property type="component" value="Unassembled WGS sequence"/>
</dbReference>
<evidence type="ECO:0000313" key="5">
    <source>
        <dbReference type="Proteomes" id="UP001596091"/>
    </source>
</evidence>
<sequence length="1647" mass="164616">MSGQTKPASPSIAKNYGKLPLSFEVNQGQADPQVRFLSRGNGYSLFLTDKEAVLTLRKTEMAHSAASLNPAHADADEGSDASFRSDVVRMQLAGARSRIRVAGADKLPGTANYFIGNDPAQWHSDVPTFGKVEYEGVYPGVDLVYYGNQQQLEYDFVVAPNADVKTIRLRFAGAKRLMLDANGDLEIIAANGQITFRKPIAYQQKDEARLPVNGHFTLLADGAVGFAVGTYDRSKPLVIDPTLSYSTYLGGSNGASYGTAIAVDSSGNAYVTGVVYATNFPATSGSYQTSNNESASTFDAFVAKLNPTGTALVYATYLGGSGNTSVAGTLNHGDYPTGIRVDGSGEAYVAGIAYSVDFPVTSTAFQKTNEGGANGVSNGFVTKINAAGSGLVYSTYLGGSGITGYAGKASLNIPGPGGDGCASIAIDASGDAYVTGTAYSTNFPVTGSAYQATNKSASTGHPNAFVAEVNPQGTALDYATYLGGSTGDGGSGIAVDSGGDVYVDGATYSTDFPIVGALQGTNKTLADVGSNGFVTKLNSTLSSLVYSTYLGGSGNANGPSGNNNGDAALGIALDSANNAYVYGLTSSQDFPVTAGVLQSSNKAFASGAPNYFIAKVNPSGSDLVYATYLGGSQPSLSPGSNGLAVDSSGDAYITGYVLATDFPVSSNAYQTSPACALATSGSVTEYTSPVLSEINSSGTALLYSTYFGGTGGPVSVVEGTSFRTCDYGYGISVDSQGNAYLTGSAVSSNFPTTSGAFQTTNPANGSAFISKFLIGTSSSKTSTTTTLVSSGSPAAAGTDVTFTATVTPGSGTGTPTGMVAFSVDGGAATSETLSGGKATYSTSTLAVGSHTIMASYSGDSSYTASRASISESITGASSGPDTISIVSGSGQSATVGTAFAAPLVVVVKDGSGNPASGVSVSFIGIGITFSSASVTTGANGTAETTATPTASGTFTVTANIGGVNNFVKFMLTGVGSGTTQPSGIITTVAGTGTAGFTGDSGQATGAELNTPWRVTKDIAGNLYIADTFNSRIRKVNAATGVITTVAGNGIPGYSGDGGPATSAELDYPYGIGVDSAGDLYIADTSNHRIRKVNAATGTITTVAGDGTAGNSGDGGPATSGEMTYPYGIAIDASGNIYTSDWISGVIRKVTASTGVISTVAGNGGAGYAGDGGPATSATLYYPVDVAVDGGGNVYIADTDNYVVRKVSAATGIITTVAGKHTYGYSGDGGSATSSELGFPEGVSLDSAGNLYIADVAANVVREVTATTGVINTVAGSGSPGYSGDSGPATSATLNTPEGVVANPAGGGFLIADAINNRIRAVQYQVASPAFSPAAGTYTSVQSVTITDTTAGATIYFTTNGTTPTAASTKYTGAITVGSTETIEAIAVASGYANSAVASAVYTINLPPSAAAMPTFSPAAGTYTSAQSVTIADSTSGAVIYYTTNGSTPTTSSTKYSGAITVGSTETLEAIAVAPGYSNSAVAEAAYTINLPSPTFSLAASPTSTTISSGQSAKFTLTVTPQNGFNQVVNFSCSGLPSGDSCSFSPSQVTPAGAAVTSTMTISSSSNAANSRLLLWEKAGGGLALALVLWPFNKRRSWHRLVLALLLIGGLTVIGCGGTTKPQSYSVSVSASGGGVSQMTSVSLTVTK</sequence>
<feature type="domain" description="Big-1" evidence="3">
    <location>
        <begin position="883"/>
        <end position="970"/>
    </location>
</feature>
<dbReference type="EMBL" id="JBHSPH010000019">
    <property type="protein sequence ID" value="MFC5865373.1"/>
    <property type="molecule type" value="Genomic_DNA"/>
</dbReference>
<name>A0ABW1EPN8_9BACT</name>
<dbReference type="SUPFAM" id="SSF49373">
    <property type="entry name" value="Invasin/intimin cell-adhesion fragments"/>
    <property type="match status" value="1"/>
</dbReference>
<dbReference type="Pfam" id="PF06739">
    <property type="entry name" value="SBBP"/>
    <property type="match status" value="3"/>
</dbReference>
<dbReference type="InterPro" id="IPR001258">
    <property type="entry name" value="NHL_repeat"/>
</dbReference>
<organism evidence="4 5">
    <name type="scientific">Acidicapsa dinghuensis</name>
    <dbReference type="NCBI Taxonomy" id="2218256"/>
    <lineage>
        <taxon>Bacteria</taxon>
        <taxon>Pseudomonadati</taxon>
        <taxon>Acidobacteriota</taxon>
        <taxon>Terriglobia</taxon>
        <taxon>Terriglobales</taxon>
        <taxon>Acidobacteriaceae</taxon>
        <taxon>Acidicapsa</taxon>
    </lineage>
</organism>
<dbReference type="Pfam" id="PF01436">
    <property type="entry name" value="NHL"/>
    <property type="match status" value="1"/>
</dbReference>
<dbReference type="PANTHER" id="PTHR35580:SF1">
    <property type="entry name" value="PHYTASE-LIKE DOMAIN-CONTAINING PROTEIN"/>
    <property type="match status" value="1"/>
</dbReference>
<evidence type="ECO:0000259" key="3">
    <source>
        <dbReference type="PROSITE" id="PS51127"/>
    </source>
</evidence>
<dbReference type="InterPro" id="IPR057708">
    <property type="entry name" value="DUF7948"/>
</dbReference>
<dbReference type="InterPro" id="IPR059177">
    <property type="entry name" value="GH29D-like_dom"/>
</dbReference>
<dbReference type="InterPro" id="IPR010620">
    <property type="entry name" value="SBBP_repeat"/>
</dbReference>